<feature type="compositionally biased region" description="Basic and acidic residues" evidence="3">
    <location>
        <begin position="49"/>
        <end position="70"/>
    </location>
</feature>
<organism evidence="6 7">
    <name type="scientific">Flaviflagellibacter deserti</name>
    <dbReference type="NCBI Taxonomy" id="2267266"/>
    <lineage>
        <taxon>Bacteria</taxon>
        <taxon>Pseudomonadati</taxon>
        <taxon>Pseudomonadota</taxon>
        <taxon>Alphaproteobacteria</taxon>
        <taxon>Hyphomicrobiales</taxon>
        <taxon>Flaviflagellibacter</taxon>
    </lineage>
</organism>
<dbReference type="PANTHER" id="PTHR37423">
    <property type="entry name" value="SOLUBLE LYTIC MUREIN TRANSGLYCOSYLASE-RELATED"/>
    <property type="match status" value="1"/>
</dbReference>
<proteinExistence type="inferred from homology"/>
<evidence type="ECO:0000313" key="7">
    <source>
        <dbReference type="Proteomes" id="UP001595796"/>
    </source>
</evidence>
<comment type="similarity">
    <text evidence="2">Belongs to the virb1 family.</text>
</comment>
<gene>
    <name evidence="6" type="ORF">ACFPFW_14670</name>
</gene>
<evidence type="ECO:0000256" key="2">
    <source>
        <dbReference type="ARBA" id="ARBA00009387"/>
    </source>
</evidence>
<dbReference type="Gene3D" id="1.10.530.10">
    <property type="match status" value="1"/>
</dbReference>
<dbReference type="Proteomes" id="UP001595796">
    <property type="component" value="Unassembled WGS sequence"/>
</dbReference>
<feature type="domain" description="Transglycosylase SLT" evidence="5">
    <location>
        <begin position="92"/>
        <end position="187"/>
    </location>
</feature>
<dbReference type="SUPFAM" id="SSF53955">
    <property type="entry name" value="Lysozyme-like"/>
    <property type="match status" value="1"/>
</dbReference>
<evidence type="ECO:0000256" key="4">
    <source>
        <dbReference type="SAM" id="SignalP"/>
    </source>
</evidence>
<evidence type="ECO:0000256" key="3">
    <source>
        <dbReference type="SAM" id="MobiDB-lite"/>
    </source>
</evidence>
<dbReference type="InterPro" id="IPR008258">
    <property type="entry name" value="Transglycosylase_SLT_dom_1"/>
</dbReference>
<comment type="similarity">
    <text evidence="1">Belongs to the transglycosylase Slt family.</text>
</comment>
<evidence type="ECO:0000256" key="1">
    <source>
        <dbReference type="ARBA" id="ARBA00007734"/>
    </source>
</evidence>
<dbReference type="Pfam" id="PF01464">
    <property type="entry name" value="SLT"/>
    <property type="match status" value="1"/>
</dbReference>
<dbReference type="InterPro" id="IPR023346">
    <property type="entry name" value="Lysozyme-like_dom_sf"/>
</dbReference>
<reference evidence="7" key="1">
    <citation type="journal article" date="2019" name="Int. J. Syst. Evol. Microbiol.">
        <title>The Global Catalogue of Microorganisms (GCM) 10K type strain sequencing project: providing services to taxonomists for standard genome sequencing and annotation.</title>
        <authorList>
            <consortium name="The Broad Institute Genomics Platform"/>
            <consortium name="The Broad Institute Genome Sequencing Center for Infectious Disease"/>
            <person name="Wu L."/>
            <person name="Ma J."/>
        </authorList>
    </citation>
    <scope>NUCLEOTIDE SEQUENCE [LARGE SCALE GENOMIC DNA]</scope>
    <source>
        <strain evidence="7">CGMCC 1.16444</strain>
    </source>
</reference>
<comment type="caution">
    <text evidence="6">The sequence shown here is derived from an EMBL/GenBank/DDBJ whole genome shotgun (WGS) entry which is preliminary data.</text>
</comment>
<dbReference type="EMBL" id="JBHSJF010000006">
    <property type="protein sequence ID" value="MFC5069258.1"/>
    <property type="molecule type" value="Genomic_DNA"/>
</dbReference>
<evidence type="ECO:0000313" key="6">
    <source>
        <dbReference type="EMBL" id="MFC5069258.1"/>
    </source>
</evidence>
<feature type="region of interest" description="Disordered" evidence="3">
    <location>
        <begin position="39"/>
        <end position="87"/>
    </location>
</feature>
<accession>A0ABV9Z5Y5</accession>
<evidence type="ECO:0000259" key="5">
    <source>
        <dbReference type="Pfam" id="PF01464"/>
    </source>
</evidence>
<dbReference type="RefSeq" id="WP_114958236.1">
    <property type="nucleotide sequence ID" value="NZ_JBHSJF010000006.1"/>
</dbReference>
<feature type="signal peptide" evidence="4">
    <location>
        <begin position="1"/>
        <end position="23"/>
    </location>
</feature>
<feature type="chain" id="PRO_5045849670" evidence="4">
    <location>
        <begin position="24"/>
        <end position="225"/>
    </location>
</feature>
<name>A0ABV9Z5Y5_9HYPH</name>
<keyword evidence="4" id="KW-0732">Signal</keyword>
<protein>
    <submittedName>
        <fullName evidence="6">Lytic transglycosylase domain-containing protein</fullName>
    </submittedName>
</protein>
<sequence length="225" mass="24041">MINRLLTGAALTCSLFLAHSAAADDRFDFIQQQREKLEASAASKTQAKRSFDENDRDGKDSRKPARKLIEGRASTSTEPAAAPGGRGNLHSLVQRYAQENGVPYDLAHGVVMVESRYNAKATGRGGYIGLMQLSYRTAQGMGYSGSRAALYDPETNLRYGMRYLGEAYRKAGGSMCGAVSKYQGGHGVRGVTRAGSAYCGKVKNFIARGVPKGGTQVADASQAKS</sequence>
<dbReference type="PANTHER" id="PTHR37423:SF2">
    <property type="entry name" value="MEMBRANE-BOUND LYTIC MUREIN TRANSGLYCOSYLASE C"/>
    <property type="match status" value="1"/>
</dbReference>
<keyword evidence="7" id="KW-1185">Reference proteome</keyword>